<dbReference type="PANTHER" id="PTHR19376:SF68">
    <property type="entry name" value="DNA-DIRECTED RNA POLYMERASE SUBUNIT BETA"/>
    <property type="match status" value="1"/>
</dbReference>
<dbReference type="GO" id="GO:0000428">
    <property type="term" value="C:DNA-directed RNA polymerase complex"/>
    <property type="evidence" value="ECO:0007669"/>
    <property type="project" value="UniProtKB-KW"/>
</dbReference>
<accession>A0A097KJZ0</accession>
<geneLocation type="chloroplast" evidence="11"/>
<keyword evidence="1 8" id="KW-0240">DNA-directed RNA polymerase</keyword>
<keyword evidence="4 8" id="KW-0548">Nucleotidyltransferase</keyword>
<dbReference type="InterPro" id="IPR038120">
    <property type="entry name" value="Rpb1_funnel_sf"/>
</dbReference>
<feature type="binding site" evidence="8">
    <location>
        <position position="245"/>
    </location>
    <ligand>
        <name>Zn(2+)</name>
        <dbReference type="ChEBI" id="CHEBI:29105"/>
    </ligand>
</feature>
<comment type="similarity">
    <text evidence="8">Belongs to the RNA polymerase beta' chain family. RpoC2 subfamily.</text>
</comment>
<dbReference type="InterPro" id="IPR007083">
    <property type="entry name" value="RNA_pol_Rpb1_4"/>
</dbReference>
<keyword evidence="2 11" id="KW-0934">Plastid</keyword>
<dbReference type="HAMAP" id="MF_01324">
    <property type="entry name" value="RNApol_bact_RpoC2"/>
    <property type="match status" value="1"/>
</dbReference>
<dbReference type="InterPro" id="IPR042102">
    <property type="entry name" value="RNA_pol_Rpb1_3_sf"/>
</dbReference>
<dbReference type="Pfam" id="PF05000">
    <property type="entry name" value="RNA_pol_Rpb1_4"/>
    <property type="match status" value="1"/>
</dbReference>
<protein>
    <recommendedName>
        <fullName evidence="8">DNA-directed RNA polymerase subunit beta''</fullName>
        <ecNumber evidence="8">2.7.7.6</ecNumber>
    </recommendedName>
    <alternativeName>
        <fullName evidence="8">PEP</fullName>
    </alternativeName>
    <alternativeName>
        <fullName evidence="8">Plastid-encoded RNA polymerase subunit beta''</fullName>
        <shortName evidence="8">RNA polymerase subunit beta''</shortName>
    </alternativeName>
</protein>
<evidence type="ECO:0000256" key="4">
    <source>
        <dbReference type="ARBA" id="ARBA00022695"/>
    </source>
</evidence>
<keyword evidence="3 8" id="KW-0808">Transferase</keyword>
<feature type="domain" description="RNA polymerase Rpb1" evidence="9">
    <location>
        <begin position="197"/>
        <end position="718"/>
    </location>
</feature>
<dbReference type="Gene3D" id="1.10.274.100">
    <property type="entry name" value="RNA polymerase Rpb1, domain 3"/>
    <property type="match status" value="1"/>
</dbReference>
<keyword evidence="11" id="KW-0150">Chloroplast</keyword>
<feature type="binding site" evidence="8">
    <location>
        <position position="606"/>
    </location>
    <ligand>
        <name>Zn(2+)</name>
        <dbReference type="ChEBI" id="CHEBI:29105"/>
    </ligand>
</feature>
<dbReference type="EMBL" id="KM462862">
    <property type="protein sequence ID" value="AIT93521.1"/>
    <property type="molecule type" value="Genomic_DNA"/>
</dbReference>
<evidence type="ECO:0000259" key="9">
    <source>
        <dbReference type="Pfam" id="PF04998"/>
    </source>
</evidence>
<feature type="domain" description="RNA polymerase Rpb1" evidence="9">
    <location>
        <begin position="3073"/>
        <end position="3165"/>
    </location>
</feature>
<evidence type="ECO:0000256" key="7">
    <source>
        <dbReference type="ARBA" id="ARBA00023163"/>
    </source>
</evidence>
<evidence type="ECO:0000256" key="5">
    <source>
        <dbReference type="ARBA" id="ARBA00022723"/>
    </source>
</evidence>
<dbReference type="GO" id="GO:0003677">
    <property type="term" value="F:DNA binding"/>
    <property type="evidence" value="ECO:0007669"/>
    <property type="project" value="UniProtKB-UniRule"/>
</dbReference>
<proteinExistence type="inferred from homology"/>
<evidence type="ECO:0000256" key="3">
    <source>
        <dbReference type="ARBA" id="ARBA00022679"/>
    </source>
</evidence>
<sequence length="3272" mass="372182">MKKNLKSTLTLSALQVKNINSPNELKGELFKTRFFNTCFDKNRIKLLVSWSLKNCGQKITIDLIENLKNLGFRYATQAGISLGVDDLRIPSTKNILISTAEKNIKKTSINSKQEYLTGIEKFQHLIDTWHKTSEVLKQDVISNFQLTDVFNPVYMMAFSGARGNVSQVRQLVGMRGLMSDPQGQILNFPIKSNFREGITLTEYIISCYGARKGLVDTALKTANSGYLTRRLVDVSHHIIVCDLDCKTKRGVFISNILENRKIIVPLQNRLIGRVLAEDIYPDPSSGISKNNLPWALTSSKASNSNNLSNKIPEIAFGPSQASLAKLWKNPFWFLGPEKNKSKRPGGLSEASLVSSEARFKPSKAGDRTSLASRKLALTKQGKLMLFFYFVAKYNSAHQVIIKNNVWATSIPLNTLGSFGPKSGGPENNSIFAAQQFIRRSIDSQNKETTVSLKSFYPKVGGLKNLGPKNPSEETRLWATWAPGGHRPSKATFLGSSEASFSGFFYRSGQFFSRRTPWKLTFLIFIEAEWEKKGRLFLAKQPFRGVKNQKQFILFLDIILLYKLKFIAKKNQEISVGLAKKIAALKKSVFVRSPLTCEIKNSICQLCYGWSLAHGKLVSLGEAVGVVAAQSIGEPGTQLTMRTFHTGGVFSGDIMNEIVAPFPGKIIFDDFLPGMLIRTPHGKIAFLTKAQGNFKLEMCAYPFSNSKSSTKKKMSSFCSFSQDRYYDTKKLTVSPKFFSPVSGTLKNSIKQGLGPAGAQVAHKKVSSLGPKRNQINHKRVSSLGFFGPKFFKPPTLGPKNFTEKLENPPFKRKNTIFQIPAFSVLFVRNQESVTKGQSLAEFSLITTDTNQRIQASHDLRAESEGEILFKSLLLLTRKNRKTNKIISRTTYKLGCIWILSGKICLQSIPINLFSQPGDLVDKNSIVAQYETMSSYSGFVSTHKVPTGKTANFVGHLTQPYNPPYYSVLLKKNKNRLQLNEKSTSKKWLEYPLLSYSVKSFQYKRIGYFFSLFVKKNSGPKRLGLESRVFLPEVRRTFYSKVEGLKNLGSKNPKPSGLGFSFNEQDKTKDLQLNSHKCFLSNSRNHEFKNSRYLNKNFFLKVFPPQYQTETGGQLIYDNFYLKKKEGSQKLQTGFAGEIFWVPEETHFIPFSYLGSKVRRTQVLRTFYPKVRRPCRPIFNSSKNFINYFTKTSKDTPFSATQSKKTQFLSLQKFAASAVKKVCFAKQGSENTTARFVSEVHSFCEQNRLIKQSTSLRLKPNLKKHIQRFSDSFKQSTKKFTAKNRSISFYYNSQGKFSVFSSKLFGYTQSFVISTIALNKNKKKLHKKSHYEFNEALDLFSKPASPEKQTEKTPCDKIKLSVSANALDKRNKNFQNSKIYSFHYKFQQICFNLNPLSKFFNPWQNPSEATLGHLWVKPSEEVPQTWVRRTLGLAKTRSYGPLWLICWKNKNNFSYRFGPSEESPRGLAKRETNISSLETKSAKQKQSFFLKGGKKTKFFFSPNFTKQNKKFFTKNVCLEKSLQFYTVKKGGKTAISLLTKHRLTVLQPHFPWKVFIHKHKKLKASFKSYFFFNEKEKKILSQLYFNSFTNKKNFLRPVKNVFARNKLFAEAAHPLRRSFFLGSFYPKSGKPDSVSVKTKKMSSFCESTLGVVSSFRRKQVRKTFGTKVGKPFPVSEASLAKKVQKGPAKQKIGLALAKQGLGLLCLPKSCFARPCKALEKPFRFLLPFRHSSQKMQLEKSFRFFLPLRHFCELDLPRSASKKLISLTKGKTNYKHIENKFNYFKILEIQQAPNKQTKKAKSQAVNYIKIKIKPGWIYFPTYKQTENFQAQFLRRKSCKSSQFLQKPKAEKTRAEKNKNSFSKASFGLKKNFIFFKTIKSTEPKRNRKSLGSFGPKSVGQKNRSCFLNNRKTYFANLAKQDLFRSGPKEIKGGKTLGPKGLGLVPSGLGFFGPKSSEARQRFAEVNGETYFARPTNLAVYGPKDLGPTDPRLTGSRCLKNRRFFLPLQRTFAAEIFKKHKKVIKPGAICFDTILFDQYPVYCQCVSMSKISIQNNKYLLKKNISLQKQIQFTNLLKEFEYYKNEISSDNSSNELQRVRIANFSHFEVYTLKKCFFNLFYLKLRYSLLFKNHFDISQLYQIKKTYKNIFYLVIKRVLGKTITTEVYFSYLFGHAKIYFLKNKNFTTEKYFIKTKISGEPKFYAKPWNCLKENQVAVNGHEESCFARPLCGPKGPTKKSTGRSGAAKQKRSFFLRVASLGSQGPQNNKKAALVNQKIFMVISKVKFYSFQTVTQYKKLLAQQNRVSTSEASSLIFSRQKVRTMKKRKTTNTLHLKKGNFFPSEAGLAKQGLAKPKNLQFGTNSKKNRNGFYNPEAAYFAHEIARSAKTLGPTGKPTGKSSTVNFTVHSVVKLPSINKQNITHLFCHYPSPDFYLKFFFKLPFSLGPQEAQVAPKGVSSLGFFYPKVEGAAHLGPKDPRPRKVGKITEGGFSYPFEPFVFETKEFNGPTKNVFYKKTNILQYNIIFIIPKNYKSTTTKICFVSKTKQRTFGMKNNKIQFDAQKKKTYSNPFTNLNVSMFIELQNSNLTSKRLLNNQLTRTKIFSFLQNYISSETSLRYTNLLAQYSGEILYSGLYRDTVSSTQKLPTRFAEPQTLAKQDLGFLGLKKAKQSSLKKNVVFFKPSPSEAISLGFLVGLVSIEAKSKKKPKGVKSLFARPFGFSVRPSEASFVGLAKQPSYGRLICWKNKNGFFYFFGFSEARQKFTQAAHPAHEINRGNSNTNEKNRNLAFLRNKSEKQNYLTLTSDEQVTFAINTSNSWSSPLGPKDPSLAKQAQRGLAKQKLTLKKKRSFCFVAHKRPLVRKIRKTEKNKLFGLKVFLTFAGPFGPQRGLVSNEARLASLGRTGKLKILQPCFQAPKGPGLKDLRGLGPEKNQSEKKTEFFSVFCGLAKVRKNREPYTLGYPMSYGAKLSKNLVIPTAGVAIQIEKLKITVRKAQPLSFSAKGLVSVYQGDIIEKNTLIIRLFYQRLKTGDIVQGIPRIEQLFEARKTNQGALLSGSLHEQLETIFLYYIDTYNFSTAARYSLEKIQQIIVSSVQKVYRSQGVTIADKHLEIIIRQMTSKVEVIESGHTSLLPGEIVDLDWIEVVNKDIHEENTKAKYVPIILGITRKSLETQSFLSEASFQETTRVLTKSSIERRTDFLKGLKENVILGHLVPAGTGFYSNTAFNNNKKMFLSIKNNYSEMEISESYTIFRRVFSPLLFNLKMVVNEKDATKSNKKT</sequence>
<feature type="binding site" evidence="8">
    <location>
        <position position="596"/>
    </location>
    <ligand>
        <name>Zn(2+)</name>
        <dbReference type="ChEBI" id="CHEBI:29105"/>
    </ligand>
</feature>
<evidence type="ECO:0000313" key="11">
    <source>
        <dbReference type="EMBL" id="AIT93521.1"/>
    </source>
</evidence>
<keyword evidence="6 8" id="KW-0862">Zinc</keyword>
<dbReference type="CDD" id="cd02655">
    <property type="entry name" value="RNAP_beta'_C"/>
    <property type="match status" value="1"/>
</dbReference>
<dbReference type="Pfam" id="PF04998">
    <property type="entry name" value="RNA_pol_Rpb1_5"/>
    <property type="match status" value="2"/>
</dbReference>
<comment type="catalytic activity">
    <reaction evidence="8">
        <text>RNA(n) + a ribonucleoside 5'-triphosphate = RNA(n+1) + diphosphate</text>
        <dbReference type="Rhea" id="RHEA:21248"/>
        <dbReference type="Rhea" id="RHEA-COMP:14527"/>
        <dbReference type="Rhea" id="RHEA-COMP:17342"/>
        <dbReference type="ChEBI" id="CHEBI:33019"/>
        <dbReference type="ChEBI" id="CHEBI:61557"/>
        <dbReference type="ChEBI" id="CHEBI:140395"/>
        <dbReference type="EC" id="2.7.7.6"/>
    </reaction>
</comment>
<evidence type="ECO:0000256" key="2">
    <source>
        <dbReference type="ARBA" id="ARBA00022640"/>
    </source>
</evidence>
<organism evidence="11">
    <name type="scientific">Prasiolopsis wulf-kochii</name>
    <dbReference type="NCBI Taxonomy" id="3239232"/>
    <lineage>
        <taxon>Eukaryota</taxon>
        <taxon>Viridiplantae</taxon>
        <taxon>Chlorophyta</taxon>
        <taxon>core chlorophytes</taxon>
        <taxon>Trebouxiophyceae</taxon>
        <taxon>Prasiolales</taxon>
        <taxon>Prasiolaceae</taxon>
        <taxon>Prasiolopsis</taxon>
    </lineage>
</organism>
<reference evidence="11" key="1">
    <citation type="journal article" date="2014" name="BMC Evol. Biol.">
        <title>Chloroplast phylogenomic analysis resolves deep-level relationships within the green algal class Trebouxiophyceae.</title>
        <authorList>
            <person name="Lemieux C."/>
            <person name="Otis C."/>
            <person name="Turmel M."/>
        </authorList>
    </citation>
    <scope>NUCLEOTIDE SEQUENCE</scope>
</reference>
<dbReference type="SUPFAM" id="SSF64484">
    <property type="entry name" value="beta and beta-prime subunits of DNA dependent RNA-polymerase"/>
    <property type="match status" value="1"/>
</dbReference>
<dbReference type="GO" id="GO:0009507">
    <property type="term" value="C:chloroplast"/>
    <property type="evidence" value="ECO:0007669"/>
    <property type="project" value="UniProtKB-SubCell"/>
</dbReference>
<dbReference type="Gene3D" id="1.10.1790.20">
    <property type="match status" value="1"/>
</dbReference>
<dbReference type="EC" id="2.7.7.6" evidence="8"/>
<dbReference type="PANTHER" id="PTHR19376">
    <property type="entry name" value="DNA-DIRECTED RNA POLYMERASE"/>
    <property type="match status" value="1"/>
</dbReference>
<dbReference type="InterPro" id="IPR045867">
    <property type="entry name" value="DNA-dir_RpoC_beta_prime"/>
</dbReference>
<dbReference type="GO" id="GO:0003899">
    <property type="term" value="F:DNA-directed RNA polymerase activity"/>
    <property type="evidence" value="ECO:0007669"/>
    <property type="project" value="UniProtKB-UniRule"/>
</dbReference>
<evidence type="ECO:0000259" key="10">
    <source>
        <dbReference type="Pfam" id="PF05000"/>
    </source>
</evidence>
<comment type="function">
    <text evidence="8">DNA-dependent RNA polymerase catalyzes the transcription of DNA into RNA using the four ribonucleoside triphosphates as substrates.</text>
</comment>
<comment type="subcellular location">
    <subcellularLocation>
        <location evidence="8">Plastid</location>
        <location evidence="8">Chloroplast</location>
    </subcellularLocation>
</comment>
<keyword evidence="7 8" id="KW-0804">Transcription</keyword>
<feature type="domain" description="RNA polymerase Rpb1" evidence="10">
    <location>
        <begin position="119"/>
        <end position="194"/>
    </location>
</feature>
<gene>
    <name evidence="8 11" type="primary">rpoC2</name>
</gene>
<dbReference type="InterPro" id="IPR012756">
    <property type="entry name" value="DNA-dir_RpoC2_beta_pp"/>
</dbReference>
<dbReference type="InterPro" id="IPR007081">
    <property type="entry name" value="RNA_pol_Rpb1_5"/>
</dbReference>
<dbReference type="Gene3D" id="1.10.132.30">
    <property type="match status" value="1"/>
</dbReference>
<feature type="binding site" evidence="8">
    <location>
        <position position="603"/>
    </location>
    <ligand>
        <name>Zn(2+)</name>
        <dbReference type="ChEBI" id="CHEBI:29105"/>
    </ligand>
</feature>
<comment type="subunit">
    <text evidence="8">In plastids the minimal PEP RNA polymerase catalytic core is composed of four subunits: alpha, beta, beta', and beta''. When a (nuclear-encoded) sigma factor is associated with the core the holoenzyme is formed, which can initiate transcription.</text>
</comment>
<dbReference type="GO" id="GO:0006351">
    <property type="term" value="P:DNA-templated transcription"/>
    <property type="evidence" value="ECO:0007669"/>
    <property type="project" value="UniProtKB-UniRule"/>
</dbReference>
<name>A0A097KJZ0_9CHLO</name>
<evidence type="ECO:0000256" key="8">
    <source>
        <dbReference type="HAMAP-Rule" id="MF_01324"/>
    </source>
</evidence>
<keyword evidence="5 8" id="KW-0479">Metal-binding</keyword>
<evidence type="ECO:0000256" key="6">
    <source>
        <dbReference type="ARBA" id="ARBA00022833"/>
    </source>
</evidence>
<dbReference type="Gene3D" id="1.10.150.390">
    <property type="match status" value="1"/>
</dbReference>
<comment type="cofactor">
    <cofactor evidence="8">
        <name>Zn(2+)</name>
        <dbReference type="ChEBI" id="CHEBI:29105"/>
    </cofactor>
    <text evidence="8">Binds 1 Zn(2+) ion per subunit.</text>
</comment>
<evidence type="ECO:0000256" key="1">
    <source>
        <dbReference type="ARBA" id="ARBA00022478"/>
    </source>
</evidence>
<dbReference type="GO" id="GO:0008270">
    <property type="term" value="F:zinc ion binding"/>
    <property type="evidence" value="ECO:0007669"/>
    <property type="project" value="UniProtKB-UniRule"/>
</dbReference>